<dbReference type="EMBL" id="QUNO01000016">
    <property type="protein sequence ID" value="REH36391.1"/>
    <property type="molecule type" value="Genomic_DNA"/>
</dbReference>
<protein>
    <recommendedName>
        <fullName evidence="3">Carrier domain-containing protein</fullName>
    </recommendedName>
</protein>
<dbReference type="AlphaFoldDB" id="A0A3E0H196"/>
<dbReference type="OrthoDB" id="4241368at2"/>
<dbReference type="RefSeq" id="WP_147328805.1">
    <property type="nucleotide sequence ID" value="NZ_CP144375.1"/>
</dbReference>
<gene>
    <name evidence="1" type="ORF">BCF44_116261</name>
</gene>
<evidence type="ECO:0008006" key="3">
    <source>
        <dbReference type="Google" id="ProtNLM"/>
    </source>
</evidence>
<evidence type="ECO:0000313" key="1">
    <source>
        <dbReference type="EMBL" id="REH36391.1"/>
    </source>
</evidence>
<accession>A0A3E0H196</accession>
<reference evidence="1 2" key="1">
    <citation type="submission" date="2018-08" db="EMBL/GenBank/DDBJ databases">
        <title>Genomic Encyclopedia of Archaeal and Bacterial Type Strains, Phase II (KMG-II): from individual species to whole genera.</title>
        <authorList>
            <person name="Goeker M."/>
        </authorList>
    </citation>
    <scope>NUCLEOTIDE SEQUENCE [LARGE SCALE GENOMIC DNA]</scope>
    <source>
        <strain evidence="1 2">DSM 45791</strain>
    </source>
</reference>
<sequence length="90" mass="9727">MEEVAVVVNALLAAARKVPADAAPAEIAVGSMDQMRFLVGIEDRLDVFLDDAEPVSFDLSSREARVRSVESMRVRNESATWSSSCAVTGR</sequence>
<comment type="caution">
    <text evidence="1">The sequence shown here is derived from an EMBL/GenBank/DDBJ whole genome shotgun (WGS) entry which is preliminary data.</text>
</comment>
<dbReference type="Proteomes" id="UP000256269">
    <property type="component" value="Unassembled WGS sequence"/>
</dbReference>
<organism evidence="1 2">
    <name type="scientific">Kutzneria buriramensis</name>
    <dbReference type="NCBI Taxonomy" id="1045776"/>
    <lineage>
        <taxon>Bacteria</taxon>
        <taxon>Bacillati</taxon>
        <taxon>Actinomycetota</taxon>
        <taxon>Actinomycetes</taxon>
        <taxon>Pseudonocardiales</taxon>
        <taxon>Pseudonocardiaceae</taxon>
        <taxon>Kutzneria</taxon>
    </lineage>
</organism>
<name>A0A3E0H196_9PSEU</name>
<dbReference type="InterPro" id="IPR036736">
    <property type="entry name" value="ACP-like_sf"/>
</dbReference>
<evidence type="ECO:0000313" key="2">
    <source>
        <dbReference type="Proteomes" id="UP000256269"/>
    </source>
</evidence>
<dbReference type="SUPFAM" id="SSF47336">
    <property type="entry name" value="ACP-like"/>
    <property type="match status" value="1"/>
</dbReference>
<proteinExistence type="predicted"/>
<keyword evidence="2" id="KW-1185">Reference proteome</keyword>